<comment type="caution">
    <text evidence="1">The sequence shown here is derived from an EMBL/GenBank/DDBJ whole genome shotgun (WGS) entry which is preliminary data.</text>
</comment>
<evidence type="ECO:0000313" key="1">
    <source>
        <dbReference type="EMBL" id="STR44061.1"/>
    </source>
</evidence>
<dbReference type="Proteomes" id="UP000254863">
    <property type="component" value="Unassembled WGS sequence"/>
</dbReference>
<dbReference type="AlphaFoldDB" id="A0A7H4M6N5"/>
<evidence type="ECO:0000313" key="3">
    <source>
        <dbReference type="Proteomes" id="UP000254863"/>
    </source>
</evidence>
<name>A0A7H4M6N5_9ENTR</name>
<sequence>MWADVAGQIISMRQTHRNKAENYLRIYPSYFQLLVRWQYSASSLRGQRKRCAKRLTVLSCNAIYLGYINTGY</sequence>
<protein>
    <submittedName>
        <fullName evidence="1">Uncharacterized protein</fullName>
    </submittedName>
</protein>
<evidence type="ECO:0000313" key="2">
    <source>
        <dbReference type="EMBL" id="STW72367.1"/>
    </source>
</evidence>
<organism evidence="1 4">
    <name type="scientific">Klebsiella michiganensis</name>
    <dbReference type="NCBI Taxonomy" id="1134687"/>
    <lineage>
        <taxon>Bacteria</taxon>
        <taxon>Pseudomonadati</taxon>
        <taxon>Pseudomonadota</taxon>
        <taxon>Gammaproteobacteria</taxon>
        <taxon>Enterobacterales</taxon>
        <taxon>Enterobacteriaceae</taxon>
        <taxon>Klebsiella/Raoultella group</taxon>
        <taxon>Klebsiella</taxon>
    </lineage>
</organism>
<dbReference type="Proteomes" id="UP000255050">
    <property type="component" value="Unassembled WGS sequence"/>
</dbReference>
<reference evidence="3 4" key="1">
    <citation type="submission" date="2018-06" db="EMBL/GenBank/DDBJ databases">
        <authorList>
            <consortium name="Pathogen Informatics"/>
            <person name="Doyle S."/>
        </authorList>
    </citation>
    <scope>NUCLEOTIDE SEQUENCE [LARGE SCALE GENOMIC DNA]</scope>
    <source>
        <strain evidence="2 3">NCTC11685</strain>
        <strain evidence="1 4">NCTC11694</strain>
    </source>
</reference>
<gene>
    <name evidence="2" type="ORF">NCTC11685_05454</name>
    <name evidence="1" type="ORF">NCTC11694_05354</name>
</gene>
<accession>A0A7H4M6N5</accession>
<evidence type="ECO:0000313" key="4">
    <source>
        <dbReference type="Proteomes" id="UP000255050"/>
    </source>
</evidence>
<dbReference type="EMBL" id="UGJR01000002">
    <property type="protein sequence ID" value="STR44061.1"/>
    <property type="molecule type" value="Genomic_DNA"/>
</dbReference>
<dbReference type="EMBL" id="UGMS01000002">
    <property type="protein sequence ID" value="STW72367.1"/>
    <property type="molecule type" value="Genomic_DNA"/>
</dbReference>
<proteinExistence type="predicted"/>